<evidence type="ECO:0000259" key="9">
    <source>
        <dbReference type="PROSITE" id="PS50885"/>
    </source>
</evidence>
<dbReference type="GO" id="GO:0007165">
    <property type="term" value="P:signal transduction"/>
    <property type="evidence" value="ECO:0007669"/>
    <property type="project" value="UniProtKB-KW"/>
</dbReference>
<evidence type="ECO:0000256" key="2">
    <source>
        <dbReference type="ARBA" id="ARBA00022475"/>
    </source>
</evidence>
<dbReference type="Pfam" id="PF00672">
    <property type="entry name" value="HAMP"/>
    <property type="match status" value="1"/>
</dbReference>
<sequence>MNRLLFYSKWFKRLIGRFSLQTRLLVIVISILLVTVSFVSIISFWKTKETVTELMEQRLEKETEFIYEMAQNLMLIYVGNDADFINKMNQVIKRQDAKLSQDGFNGDFFLINDSGAAPFHVSQHRKMDFPDSVLKEIQEKQNGLIHREIDGEIYTISFRNIQELRGIYALAIPQAQYLSSMNEMSQYIIITVLLSLIVTICIVILLVRNLTKPLSKLSEVMKEAGSGNLRGEAMAKTTTPEIASLVKSYNALIVHMRSLLFNISEVIKDLSATGAELREMSGKVMEDNDELNAGINIVKLGAEQTAASSEESIMQFHEMKESLFQIFNSMESMMKKASKMEVAAIDGEAGLGKLINGIDSFAIEFSEVSETVGEVRNHSSSIEQVVILIQELSSQTKLLALNAAIEAARAGESGKGFAIVANEVGVLAEKSSEAANQIKVTIEQMKSISLKASNEFEQMSKNFQEHLQTASESRNSIDVLMSEITAVGQMINQSQHELSGLSSILPLMEVNAENYVSVSQETLASSEQMVDASKVLMEKMIMSHEAGEKLHTLSDTLKKLNNQYKV</sequence>
<dbReference type="PANTHER" id="PTHR32089:SF112">
    <property type="entry name" value="LYSOZYME-LIKE PROTEIN-RELATED"/>
    <property type="match status" value="1"/>
</dbReference>
<dbReference type="InterPro" id="IPR003660">
    <property type="entry name" value="HAMP_dom"/>
</dbReference>
<evidence type="ECO:0000313" key="10">
    <source>
        <dbReference type="EMBL" id="PKG28840.1"/>
    </source>
</evidence>
<dbReference type="AlphaFoldDB" id="A0A2N0ZH58"/>
<comment type="similarity">
    <text evidence="5">Belongs to the methyl-accepting chemotaxis (MCP) protein family.</text>
</comment>
<evidence type="ECO:0000256" key="6">
    <source>
        <dbReference type="PROSITE-ProRule" id="PRU00284"/>
    </source>
</evidence>
<dbReference type="Proteomes" id="UP000233343">
    <property type="component" value="Unassembled WGS sequence"/>
</dbReference>
<dbReference type="SUPFAM" id="SSF58104">
    <property type="entry name" value="Methyl-accepting chemotaxis protein (MCP) signaling domain"/>
    <property type="match status" value="1"/>
</dbReference>
<evidence type="ECO:0000256" key="5">
    <source>
        <dbReference type="ARBA" id="ARBA00029447"/>
    </source>
</evidence>
<keyword evidence="7" id="KW-0812">Transmembrane</keyword>
<comment type="caution">
    <text evidence="10">The sequence shown here is derived from an EMBL/GenBank/DDBJ whole genome shotgun (WGS) entry which is preliminary data.</text>
</comment>
<reference evidence="10 11" key="1">
    <citation type="journal article" date="2010" name="Int. J. Syst. Evol. Microbiol.">
        <title>Bacillus horneckiae sp. nov., isolated from a spacecraft-assembly clean room.</title>
        <authorList>
            <person name="Vaishampayan P."/>
            <person name="Probst A."/>
            <person name="Krishnamurthi S."/>
            <person name="Ghosh S."/>
            <person name="Osman S."/>
            <person name="McDowall A."/>
            <person name="Ruckmani A."/>
            <person name="Mayilraj S."/>
            <person name="Venkateswaran K."/>
        </authorList>
    </citation>
    <scope>NUCLEOTIDE SEQUENCE [LARGE SCALE GENOMIC DNA]</scope>
    <source>
        <strain evidence="11">1PO1SC</strain>
    </source>
</reference>
<name>A0A2N0ZH58_9BACI</name>
<feature type="domain" description="HAMP" evidence="9">
    <location>
        <begin position="208"/>
        <end position="261"/>
    </location>
</feature>
<feature type="domain" description="Methyl-accepting transducer" evidence="8">
    <location>
        <begin position="280"/>
        <end position="530"/>
    </location>
</feature>
<dbReference type="Pfam" id="PF00015">
    <property type="entry name" value="MCPsignal"/>
    <property type="match status" value="1"/>
</dbReference>
<evidence type="ECO:0000256" key="7">
    <source>
        <dbReference type="SAM" id="Phobius"/>
    </source>
</evidence>
<proteinExistence type="inferred from homology"/>
<feature type="transmembrane region" description="Helical" evidence="7">
    <location>
        <begin position="187"/>
        <end position="207"/>
    </location>
</feature>
<accession>A0A2N0ZH58</accession>
<keyword evidence="7" id="KW-1133">Transmembrane helix</keyword>
<keyword evidence="2" id="KW-1003">Cell membrane</keyword>
<dbReference type="GO" id="GO:0005886">
    <property type="term" value="C:plasma membrane"/>
    <property type="evidence" value="ECO:0007669"/>
    <property type="project" value="UniProtKB-SubCell"/>
</dbReference>
<organism evidence="10 11">
    <name type="scientific">Cytobacillus horneckiae</name>
    <dbReference type="NCBI Taxonomy" id="549687"/>
    <lineage>
        <taxon>Bacteria</taxon>
        <taxon>Bacillati</taxon>
        <taxon>Bacillota</taxon>
        <taxon>Bacilli</taxon>
        <taxon>Bacillales</taxon>
        <taxon>Bacillaceae</taxon>
        <taxon>Cytobacillus</taxon>
    </lineage>
</organism>
<dbReference type="Gene3D" id="1.10.287.950">
    <property type="entry name" value="Methyl-accepting chemotaxis protein"/>
    <property type="match status" value="1"/>
</dbReference>
<evidence type="ECO:0000313" key="11">
    <source>
        <dbReference type="Proteomes" id="UP000233343"/>
    </source>
</evidence>
<keyword evidence="11" id="KW-1185">Reference proteome</keyword>
<keyword evidence="4 6" id="KW-0807">Transducer</keyword>
<evidence type="ECO:0000259" key="8">
    <source>
        <dbReference type="PROSITE" id="PS50111"/>
    </source>
</evidence>
<dbReference type="PROSITE" id="PS50885">
    <property type="entry name" value="HAMP"/>
    <property type="match status" value="1"/>
</dbReference>
<evidence type="ECO:0000256" key="1">
    <source>
        <dbReference type="ARBA" id="ARBA00004236"/>
    </source>
</evidence>
<evidence type="ECO:0000256" key="3">
    <source>
        <dbReference type="ARBA" id="ARBA00023136"/>
    </source>
</evidence>
<dbReference type="Gene3D" id="6.10.340.10">
    <property type="match status" value="1"/>
</dbReference>
<protein>
    <submittedName>
        <fullName evidence="10">Methyl-accepting chemotaxis protein</fullName>
    </submittedName>
</protein>
<dbReference type="EMBL" id="PISD01000023">
    <property type="protein sequence ID" value="PKG28840.1"/>
    <property type="molecule type" value="Genomic_DNA"/>
</dbReference>
<dbReference type="RefSeq" id="WP_066193185.1">
    <property type="nucleotide sequence ID" value="NZ_JAMAUX010000001.1"/>
</dbReference>
<evidence type="ECO:0000256" key="4">
    <source>
        <dbReference type="ARBA" id="ARBA00023224"/>
    </source>
</evidence>
<dbReference type="PROSITE" id="PS50111">
    <property type="entry name" value="CHEMOTAXIS_TRANSDUC_2"/>
    <property type="match status" value="1"/>
</dbReference>
<feature type="transmembrane region" description="Helical" evidence="7">
    <location>
        <begin position="20"/>
        <end position="45"/>
    </location>
</feature>
<dbReference type="PANTHER" id="PTHR32089">
    <property type="entry name" value="METHYL-ACCEPTING CHEMOTAXIS PROTEIN MCPB"/>
    <property type="match status" value="1"/>
</dbReference>
<comment type="subcellular location">
    <subcellularLocation>
        <location evidence="1">Cell membrane</location>
    </subcellularLocation>
</comment>
<dbReference type="SMART" id="SM00283">
    <property type="entry name" value="MA"/>
    <property type="match status" value="1"/>
</dbReference>
<dbReference type="InterPro" id="IPR004089">
    <property type="entry name" value="MCPsignal_dom"/>
</dbReference>
<gene>
    <name evidence="10" type="ORF">CWS20_11785</name>
</gene>
<keyword evidence="3 7" id="KW-0472">Membrane</keyword>